<name>A0A562IS64_9ACTN</name>
<evidence type="ECO:0000256" key="16">
    <source>
        <dbReference type="RuleBase" id="RU003515"/>
    </source>
</evidence>
<dbReference type="GO" id="GO:0004523">
    <property type="term" value="F:RNA-DNA hybrid ribonuclease activity"/>
    <property type="evidence" value="ECO:0007669"/>
    <property type="project" value="UniProtKB-UniRule"/>
</dbReference>
<dbReference type="GO" id="GO:0032299">
    <property type="term" value="C:ribonuclease H2 complex"/>
    <property type="evidence" value="ECO:0007669"/>
    <property type="project" value="TreeGrafter"/>
</dbReference>
<dbReference type="PANTHER" id="PTHR10954:SF18">
    <property type="entry name" value="RIBONUCLEASE HII"/>
    <property type="match status" value="1"/>
</dbReference>
<feature type="binding site" evidence="14 15">
    <location>
        <position position="137"/>
    </location>
    <ligand>
        <name>a divalent metal cation</name>
        <dbReference type="ChEBI" id="CHEBI:60240"/>
    </ligand>
</feature>
<keyword evidence="9 14" id="KW-0540">Nuclease</keyword>
<dbReference type="GO" id="GO:0030145">
    <property type="term" value="F:manganese ion binding"/>
    <property type="evidence" value="ECO:0007669"/>
    <property type="project" value="UniProtKB-UniRule"/>
</dbReference>
<evidence type="ECO:0000256" key="9">
    <source>
        <dbReference type="ARBA" id="ARBA00022722"/>
    </source>
</evidence>
<keyword evidence="13 14" id="KW-0464">Manganese</keyword>
<evidence type="ECO:0000256" key="4">
    <source>
        <dbReference type="ARBA" id="ARBA00004496"/>
    </source>
</evidence>
<evidence type="ECO:0000313" key="19">
    <source>
        <dbReference type="EMBL" id="TWH73877.1"/>
    </source>
</evidence>
<evidence type="ECO:0000256" key="6">
    <source>
        <dbReference type="ARBA" id="ARBA00012180"/>
    </source>
</evidence>
<evidence type="ECO:0000256" key="11">
    <source>
        <dbReference type="ARBA" id="ARBA00022759"/>
    </source>
</evidence>
<dbReference type="CDD" id="cd07182">
    <property type="entry name" value="RNase_HII_bacteria_HII_like"/>
    <property type="match status" value="1"/>
</dbReference>
<dbReference type="GO" id="GO:0043137">
    <property type="term" value="P:DNA replication, removal of RNA primer"/>
    <property type="evidence" value="ECO:0007669"/>
    <property type="project" value="TreeGrafter"/>
</dbReference>
<sequence length="280" mass="29745">MPARATPTAPRSRGGAVADADDALWEMERSLRRRGFAAIAGADEAGRGACAGPLVAAACVLPAGRRGRVPGLADSKLLTAATRERVHAEVLDRAVAWSVVVIPVGELDARGMHVTNIEALRRAVHTLEPGPQYVLTDGFPVSGLAQPSLAVWKGDRVAACVAAASVLAKVTRDRMMLDLHERFPAYGFDVHKGYITEAHSAALDRHGPCPEHRMRFVNVARARDAHAARTPALPRTRAMPDDGPVPAQSNDPPELVSGSIPRAADHRAGLPTPALVEHTR</sequence>
<comment type="catalytic activity">
    <reaction evidence="1 14 15 16">
        <text>Endonucleolytic cleavage to 5'-phosphomonoester.</text>
        <dbReference type="EC" id="3.1.26.4"/>
    </reaction>
</comment>
<proteinExistence type="inferred from homology"/>
<evidence type="ECO:0000256" key="12">
    <source>
        <dbReference type="ARBA" id="ARBA00022801"/>
    </source>
</evidence>
<dbReference type="GO" id="GO:0003723">
    <property type="term" value="F:RNA binding"/>
    <property type="evidence" value="ECO:0007669"/>
    <property type="project" value="UniProtKB-UniRule"/>
</dbReference>
<feature type="domain" description="RNase H type-2" evidence="18">
    <location>
        <begin position="37"/>
        <end position="228"/>
    </location>
</feature>
<keyword evidence="12 14" id="KW-0378">Hydrolase</keyword>
<dbReference type="AlphaFoldDB" id="A0A562IS64"/>
<dbReference type="SUPFAM" id="SSF53098">
    <property type="entry name" value="Ribonuclease H-like"/>
    <property type="match status" value="1"/>
</dbReference>
<dbReference type="Proteomes" id="UP000321490">
    <property type="component" value="Unassembled WGS sequence"/>
</dbReference>
<accession>A0A562IS64</accession>
<dbReference type="HAMAP" id="MF_00052_B">
    <property type="entry name" value="RNase_HII_B"/>
    <property type="match status" value="1"/>
</dbReference>
<feature type="region of interest" description="Disordered" evidence="17">
    <location>
        <begin position="225"/>
        <end position="280"/>
    </location>
</feature>
<evidence type="ECO:0000256" key="10">
    <source>
        <dbReference type="ARBA" id="ARBA00022723"/>
    </source>
</evidence>
<reference evidence="19 20" key="1">
    <citation type="submission" date="2019-07" db="EMBL/GenBank/DDBJ databases">
        <title>R&amp;d 2014.</title>
        <authorList>
            <person name="Klenk H.-P."/>
        </authorList>
    </citation>
    <scope>NUCLEOTIDE SEQUENCE [LARGE SCALE GENOMIC DNA]</scope>
    <source>
        <strain evidence="19 20">DSM 45764</strain>
    </source>
</reference>
<feature type="compositionally biased region" description="Low complexity" evidence="17">
    <location>
        <begin position="228"/>
        <end position="237"/>
    </location>
</feature>
<dbReference type="InterPro" id="IPR022898">
    <property type="entry name" value="RNase_HII"/>
</dbReference>
<evidence type="ECO:0000256" key="1">
    <source>
        <dbReference type="ARBA" id="ARBA00000077"/>
    </source>
</evidence>
<evidence type="ECO:0000256" key="15">
    <source>
        <dbReference type="PROSITE-ProRule" id="PRU01319"/>
    </source>
</evidence>
<dbReference type="RefSeq" id="WP_153362006.1">
    <property type="nucleotide sequence ID" value="NZ_JABGDC010000185.1"/>
</dbReference>
<dbReference type="InterPro" id="IPR024567">
    <property type="entry name" value="RNase_HII/HIII_dom"/>
</dbReference>
<keyword evidence="20" id="KW-1185">Reference proteome</keyword>
<feature type="binding site" evidence="14 15">
    <location>
        <position position="44"/>
    </location>
    <ligand>
        <name>a divalent metal cation</name>
        <dbReference type="ChEBI" id="CHEBI:60240"/>
    </ligand>
</feature>
<keyword evidence="10 14" id="KW-0479">Metal-binding</keyword>
<organism evidence="19 20">
    <name type="scientific">Modestobacter roseus</name>
    <dbReference type="NCBI Taxonomy" id="1181884"/>
    <lineage>
        <taxon>Bacteria</taxon>
        <taxon>Bacillati</taxon>
        <taxon>Actinomycetota</taxon>
        <taxon>Actinomycetes</taxon>
        <taxon>Geodermatophilales</taxon>
        <taxon>Geodermatophilaceae</taxon>
        <taxon>Modestobacter</taxon>
    </lineage>
</organism>
<dbReference type="InterPro" id="IPR036397">
    <property type="entry name" value="RNaseH_sf"/>
</dbReference>
<evidence type="ECO:0000256" key="2">
    <source>
        <dbReference type="ARBA" id="ARBA00001946"/>
    </source>
</evidence>
<dbReference type="PROSITE" id="PS51975">
    <property type="entry name" value="RNASE_H_2"/>
    <property type="match status" value="1"/>
</dbReference>
<feature type="binding site" evidence="14 15">
    <location>
        <position position="43"/>
    </location>
    <ligand>
        <name>a divalent metal cation</name>
        <dbReference type="ChEBI" id="CHEBI:60240"/>
    </ligand>
</feature>
<keyword evidence="11 14" id="KW-0255">Endonuclease</keyword>
<comment type="similarity">
    <text evidence="5 14 16">Belongs to the RNase HII family.</text>
</comment>
<dbReference type="Pfam" id="PF01351">
    <property type="entry name" value="RNase_HII"/>
    <property type="match status" value="1"/>
</dbReference>
<dbReference type="EMBL" id="VLKF01000001">
    <property type="protein sequence ID" value="TWH73877.1"/>
    <property type="molecule type" value="Genomic_DNA"/>
</dbReference>
<comment type="subcellular location">
    <subcellularLocation>
        <location evidence="4 14">Cytoplasm</location>
    </subcellularLocation>
</comment>
<comment type="caution">
    <text evidence="19">The sequence shown here is derived from an EMBL/GenBank/DDBJ whole genome shotgun (WGS) entry which is preliminary data.</text>
</comment>
<dbReference type="InterPro" id="IPR012337">
    <property type="entry name" value="RNaseH-like_sf"/>
</dbReference>
<evidence type="ECO:0000256" key="8">
    <source>
        <dbReference type="ARBA" id="ARBA00022490"/>
    </source>
</evidence>
<dbReference type="OrthoDB" id="9803420at2"/>
<comment type="cofactor">
    <cofactor evidence="14 15">
        <name>Mn(2+)</name>
        <dbReference type="ChEBI" id="CHEBI:29035"/>
    </cofactor>
    <cofactor evidence="14 15">
        <name>Mg(2+)</name>
        <dbReference type="ChEBI" id="CHEBI:18420"/>
    </cofactor>
    <text evidence="14 15">Manganese or magnesium. Binds 1 divalent metal ion per monomer in the absence of substrate. May bind a second metal ion after substrate binding.</text>
</comment>
<evidence type="ECO:0000256" key="14">
    <source>
        <dbReference type="HAMAP-Rule" id="MF_00052"/>
    </source>
</evidence>
<evidence type="ECO:0000256" key="7">
    <source>
        <dbReference type="ARBA" id="ARBA00019179"/>
    </source>
</evidence>
<dbReference type="EC" id="3.1.26.4" evidence="6 14"/>
<protein>
    <recommendedName>
        <fullName evidence="7 14">Ribonuclease HII</fullName>
        <shortName evidence="14">RNase HII</shortName>
        <ecNumber evidence="6 14">3.1.26.4</ecNumber>
    </recommendedName>
</protein>
<dbReference type="PANTHER" id="PTHR10954">
    <property type="entry name" value="RIBONUCLEASE H2 SUBUNIT A"/>
    <property type="match status" value="1"/>
</dbReference>
<gene>
    <name evidence="14" type="primary">rnhB</name>
    <name evidence="19" type="ORF">JD78_02406</name>
</gene>
<evidence type="ECO:0000256" key="5">
    <source>
        <dbReference type="ARBA" id="ARBA00007383"/>
    </source>
</evidence>
<dbReference type="NCBIfam" id="NF000598">
    <property type="entry name" value="PRK00015.2-2"/>
    <property type="match status" value="1"/>
</dbReference>
<evidence type="ECO:0000313" key="20">
    <source>
        <dbReference type="Proteomes" id="UP000321490"/>
    </source>
</evidence>
<evidence type="ECO:0000259" key="18">
    <source>
        <dbReference type="PROSITE" id="PS51975"/>
    </source>
</evidence>
<evidence type="ECO:0000256" key="3">
    <source>
        <dbReference type="ARBA" id="ARBA00004065"/>
    </source>
</evidence>
<evidence type="ECO:0000256" key="13">
    <source>
        <dbReference type="ARBA" id="ARBA00023211"/>
    </source>
</evidence>
<keyword evidence="8 14" id="KW-0963">Cytoplasm</keyword>
<dbReference type="GO" id="GO:0005737">
    <property type="term" value="C:cytoplasm"/>
    <property type="evidence" value="ECO:0007669"/>
    <property type="project" value="UniProtKB-SubCell"/>
</dbReference>
<dbReference type="NCBIfam" id="NF000595">
    <property type="entry name" value="PRK00015.1-3"/>
    <property type="match status" value="1"/>
</dbReference>
<evidence type="ECO:0000256" key="17">
    <source>
        <dbReference type="SAM" id="MobiDB-lite"/>
    </source>
</evidence>
<comment type="function">
    <text evidence="3 14 16">Endonuclease that specifically degrades the RNA of RNA-DNA hybrids.</text>
</comment>
<dbReference type="GO" id="GO:0006298">
    <property type="term" value="P:mismatch repair"/>
    <property type="evidence" value="ECO:0007669"/>
    <property type="project" value="TreeGrafter"/>
</dbReference>
<dbReference type="Gene3D" id="3.30.420.10">
    <property type="entry name" value="Ribonuclease H-like superfamily/Ribonuclease H"/>
    <property type="match status" value="1"/>
</dbReference>
<dbReference type="InterPro" id="IPR001352">
    <property type="entry name" value="RNase_HII/HIII"/>
</dbReference>
<comment type="cofactor">
    <cofactor evidence="2">
        <name>Mg(2+)</name>
        <dbReference type="ChEBI" id="CHEBI:18420"/>
    </cofactor>
</comment>